<keyword evidence="4" id="KW-1185">Reference proteome</keyword>
<gene>
    <name evidence="3" type="ORF">BC936DRAFT_145537</name>
</gene>
<accession>A0A433D9R9</accession>
<organism evidence="3 4">
    <name type="scientific">Jimgerdemannia flammicorona</name>
    <dbReference type="NCBI Taxonomy" id="994334"/>
    <lineage>
        <taxon>Eukaryota</taxon>
        <taxon>Fungi</taxon>
        <taxon>Fungi incertae sedis</taxon>
        <taxon>Mucoromycota</taxon>
        <taxon>Mucoromycotina</taxon>
        <taxon>Endogonomycetes</taxon>
        <taxon>Endogonales</taxon>
        <taxon>Endogonaceae</taxon>
        <taxon>Jimgerdemannia</taxon>
    </lineage>
</organism>
<evidence type="ECO:0000313" key="3">
    <source>
        <dbReference type="EMBL" id="RUP47610.1"/>
    </source>
</evidence>
<name>A0A433D9R9_9FUNG</name>
<dbReference type="InterPro" id="IPR027417">
    <property type="entry name" value="P-loop_NTPase"/>
</dbReference>
<reference evidence="3 4" key="1">
    <citation type="journal article" date="2018" name="New Phytol.">
        <title>Phylogenomics of Endogonaceae and evolution of mycorrhizas within Mucoromycota.</title>
        <authorList>
            <person name="Chang Y."/>
            <person name="Desiro A."/>
            <person name="Na H."/>
            <person name="Sandor L."/>
            <person name="Lipzen A."/>
            <person name="Clum A."/>
            <person name="Barry K."/>
            <person name="Grigoriev I.V."/>
            <person name="Martin F.M."/>
            <person name="Stajich J.E."/>
            <person name="Smith M.E."/>
            <person name="Bonito G."/>
            <person name="Spatafora J.W."/>
        </authorList>
    </citation>
    <scope>NUCLEOTIDE SEQUENCE [LARGE SCALE GENOMIC DNA]</scope>
    <source>
        <strain evidence="3 4">GMNB39</strain>
    </source>
</reference>
<evidence type="ECO:0008006" key="5">
    <source>
        <dbReference type="Google" id="ProtNLM"/>
    </source>
</evidence>
<dbReference type="AlphaFoldDB" id="A0A433D9R9"/>
<evidence type="ECO:0000256" key="2">
    <source>
        <dbReference type="SAM" id="MobiDB-lite"/>
    </source>
</evidence>
<feature type="coiled-coil region" evidence="1">
    <location>
        <begin position="499"/>
        <end position="533"/>
    </location>
</feature>
<evidence type="ECO:0000256" key="1">
    <source>
        <dbReference type="SAM" id="Coils"/>
    </source>
</evidence>
<feature type="compositionally biased region" description="Polar residues" evidence="2">
    <location>
        <begin position="114"/>
        <end position="125"/>
    </location>
</feature>
<dbReference type="Gene3D" id="3.40.50.300">
    <property type="entry name" value="P-loop containing nucleotide triphosphate hydrolases"/>
    <property type="match status" value="1"/>
</dbReference>
<evidence type="ECO:0000313" key="4">
    <source>
        <dbReference type="Proteomes" id="UP000268093"/>
    </source>
</evidence>
<dbReference type="EMBL" id="RBNI01004333">
    <property type="protein sequence ID" value="RUP47610.1"/>
    <property type="molecule type" value="Genomic_DNA"/>
</dbReference>
<sequence length="542" mass="60687">MDSATFSDALPNAEWMVASCNGDFTRDDSVMALQNPTDIVWCEDGSATSSAASEESDASINGSRPTTPADFPTISSSSSQVQQYAIFNNNLPDDEPKPNFRATRIQEISIINNTKRPFGDNQNKGTADVNGSIRNDKSIKVAPTPPSRVSPIPNRARSIGQLRIMVVGDSCVGKTQFSHRLLRAIEHFSGVKRKVRTGTTEGLLNCHLDSQSVPPDVMEYFASTAYVPFIDRNSASLPVASSLPPERVPAYNITLLDTHGYGETAIPVTTMSQATAYLERAFTRTHQIYNPNTPHDNFYRLLSPDRGIHEMVDVVLYLVHVAKPVDVEYMRRLEPFACVLPVLVVDGLMEPLAMEQERTKIRKRFAKLGVTWHVGRGMDVHEIRSTRATSADKVQAVGRQGGEMLLHATQITQNRRDLDEEDKQDTTFPFVIRGGIQIDEEEEQDDFNQLCHLLFRPSKLNIIRYRNVCKFIRWLTKQEEAAAQKREEQMKKEAAATLIKEQEETAATLIKEREEAAAALTKQREEAKKQLAEMAGYKKCRG</sequence>
<feature type="region of interest" description="Disordered" evidence="2">
    <location>
        <begin position="46"/>
        <end position="75"/>
    </location>
</feature>
<feature type="region of interest" description="Disordered" evidence="2">
    <location>
        <begin position="114"/>
        <end position="154"/>
    </location>
</feature>
<protein>
    <recommendedName>
        <fullName evidence="5">Septin-domain-containing protein</fullName>
    </recommendedName>
</protein>
<comment type="caution">
    <text evidence="3">The sequence shown here is derived from an EMBL/GenBank/DDBJ whole genome shotgun (WGS) entry which is preliminary data.</text>
</comment>
<keyword evidence="1" id="KW-0175">Coiled coil</keyword>
<proteinExistence type="predicted"/>
<dbReference type="SUPFAM" id="SSF52540">
    <property type="entry name" value="P-loop containing nucleoside triphosphate hydrolases"/>
    <property type="match status" value="1"/>
</dbReference>
<dbReference type="OrthoDB" id="5340910at2759"/>
<dbReference type="Proteomes" id="UP000268093">
    <property type="component" value="Unassembled WGS sequence"/>
</dbReference>